<evidence type="ECO:0000313" key="3">
    <source>
        <dbReference type="Proteomes" id="UP000319865"/>
    </source>
</evidence>
<dbReference type="RefSeq" id="WP_142026084.1">
    <property type="nucleotide sequence ID" value="NZ_VFQE01000001.1"/>
</dbReference>
<evidence type="ECO:0000313" key="2">
    <source>
        <dbReference type="EMBL" id="TQN43617.1"/>
    </source>
</evidence>
<name>A0A543PHU0_9ACTN</name>
<keyword evidence="1" id="KW-1133">Transmembrane helix</keyword>
<dbReference type="AlphaFoldDB" id="A0A543PHU0"/>
<sequence length="77" mass="8328">MARLRFTDDVSTSVGFQAIVALGALANASVLVLYAVEGESSVWGIVLRILGVLVPLLLLIASVNGRRFRREQEADRS</sequence>
<keyword evidence="3" id="KW-1185">Reference proteome</keyword>
<evidence type="ECO:0000256" key="1">
    <source>
        <dbReference type="SAM" id="Phobius"/>
    </source>
</evidence>
<keyword evidence="1" id="KW-0812">Transmembrane</keyword>
<proteinExistence type="predicted"/>
<comment type="caution">
    <text evidence="2">The sequence shown here is derived from an EMBL/GenBank/DDBJ whole genome shotgun (WGS) entry which is preliminary data.</text>
</comment>
<protein>
    <submittedName>
        <fullName evidence="2">Uncharacterized protein</fullName>
    </submittedName>
</protein>
<reference evidence="2 3" key="1">
    <citation type="submission" date="2019-06" db="EMBL/GenBank/DDBJ databases">
        <title>Sequencing the genomes of 1000 actinobacteria strains.</title>
        <authorList>
            <person name="Klenk H.-P."/>
        </authorList>
    </citation>
    <scope>NUCLEOTIDE SEQUENCE [LARGE SCALE GENOMIC DNA]</scope>
    <source>
        <strain evidence="2 3">DSM 46837</strain>
    </source>
</reference>
<organism evidence="2 3">
    <name type="scientific">Blastococcus colisei</name>
    <dbReference type="NCBI Taxonomy" id="1564162"/>
    <lineage>
        <taxon>Bacteria</taxon>
        <taxon>Bacillati</taxon>
        <taxon>Actinomycetota</taxon>
        <taxon>Actinomycetes</taxon>
        <taxon>Geodermatophilales</taxon>
        <taxon>Geodermatophilaceae</taxon>
        <taxon>Blastococcus</taxon>
    </lineage>
</organism>
<gene>
    <name evidence="2" type="ORF">FHU33_3071</name>
</gene>
<dbReference type="EMBL" id="VFQE01000001">
    <property type="protein sequence ID" value="TQN43617.1"/>
    <property type="molecule type" value="Genomic_DNA"/>
</dbReference>
<keyword evidence="1" id="KW-0472">Membrane</keyword>
<dbReference type="Proteomes" id="UP000319865">
    <property type="component" value="Unassembled WGS sequence"/>
</dbReference>
<feature type="transmembrane region" description="Helical" evidence="1">
    <location>
        <begin position="42"/>
        <end position="63"/>
    </location>
</feature>
<feature type="transmembrane region" description="Helical" evidence="1">
    <location>
        <begin position="12"/>
        <end position="36"/>
    </location>
</feature>
<accession>A0A543PHU0</accession>